<dbReference type="GO" id="GO:0046872">
    <property type="term" value="F:metal ion binding"/>
    <property type="evidence" value="ECO:0007669"/>
    <property type="project" value="UniProtKB-KW"/>
</dbReference>
<dbReference type="Pfam" id="PF05147">
    <property type="entry name" value="LANC_like"/>
    <property type="match status" value="1"/>
</dbReference>
<feature type="binding site" evidence="2">
    <location>
        <position position="279"/>
    </location>
    <ligand>
        <name>Zn(2+)</name>
        <dbReference type="ChEBI" id="CHEBI:29105"/>
    </ligand>
</feature>
<dbReference type="CDD" id="cd04794">
    <property type="entry name" value="euk_LANCL"/>
    <property type="match status" value="1"/>
</dbReference>
<dbReference type="InterPro" id="IPR007822">
    <property type="entry name" value="LANC-like"/>
</dbReference>
<evidence type="ECO:0000256" key="2">
    <source>
        <dbReference type="PIRSR" id="PIRSR607822-1"/>
    </source>
</evidence>
<dbReference type="GO" id="GO:0005975">
    <property type="term" value="P:carbohydrate metabolic process"/>
    <property type="evidence" value="ECO:0007669"/>
    <property type="project" value="InterPro"/>
</dbReference>
<accession>A0AAW2FLC7</accession>
<dbReference type="AlphaFoldDB" id="A0AAW2FLC7"/>
<dbReference type="PRINTS" id="PR01951">
    <property type="entry name" value="LANCEUKARYTE"/>
</dbReference>
<dbReference type="PRINTS" id="PR01950">
    <property type="entry name" value="LANCSUPER"/>
</dbReference>
<keyword evidence="4" id="KW-1185">Reference proteome</keyword>
<dbReference type="GO" id="GO:0031179">
    <property type="term" value="P:peptide modification"/>
    <property type="evidence" value="ECO:0007669"/>
    <property type="project" value="InterPro"/>
</dbReference>
<organism evidence="3 4">
    <name type="scientific">Cardiocondyla obscurior</name>
    <dbReference type="NCBI Taxonomy" id="286306"/>
    <lineage>
        <taxon>Eukaryota</taxon>
        <taxon>Metazoa</taxon>
        <taxon>Ecdysozoa</taxon>
        <taxon>Arthropoda</taxon>
        <taxon>Hexapoda</taxon>
        <taxon>Insecta</taxon>
        <taxon>Pterygota</taxon>
        <taxon>Neoptera</taxon>
        <taxon>Endopterygota</taxon>
        <taxon>Hymenoptera</taxon>
        <taxon>Apocrita</taxon>
        <taxon>Aculeata</taxon>
        <taxon>Formicoidea</taxon>
        <taxon>Formicidae</taxon>
        <taxon>Myrmicinae</taxon>
        <taxon>Cardiocondyla</taxon>
    </lineage>
</organism>
<dbReference type="Gene3D" id="1.50.10.10">
    <property type="match status" value="1"/>
</dbReference>
<comment type="caution">
    <text evidence="3">The sequence shown here is derived from an EMBL/GenBank/DDBJ whole genome shotgun (WGS) entry which is preliminary data.</text>
</comment>
<dbReference type="SUPFAM" id="SSF158745">
    <property type="entry name" value="LanC-like"/>
    <property type="match status" value="1"/>
</dbReference>
<name>A0AAW2FLC7_9HYME</name>
<dbReference type="PANTHER" id="PTHR12736">
    <property type="entry name" value="LANC-LIKE PROTEIN"/>
    <property type="match status" value="1"/>
</dbReference>
<dbReference type="SMART" id="SM01260">
    <property type="entry name" value="LANC_like"/>
    <property type="match status" value="1"/>
</dbReference>
<dbReference type="Proteomes" id="UP001430953">
    <property type="component" value="Unassembled WGS sequence"/>
</dbReference>
<dbReference type="InterPro" id="IPR012341">
    <property type="entry name" value="6hp_glycosidase-like_sf"/>
</dbReference>
<dbReference type="GO" id="GO:0005886">
    <property type="term" value="C:plasma membrane"/>
    <property type="evidence" value="ECO:0007669"/>
    <property type="project" value="TreeGrafter"/>
</dbReference>
<dbReference type="InterPro" id="IPR020464">
    <property type="entry name" value="LanC-like_prot_euk"/>
</dbReference>
<evidence type="ECO:0000313" key="4">
    <source>
        <dbReference type="Proteomes" id="UP001430953"/>
    </source>
</evidence>
<evidence type="ECO:0008006" key="5">
    <source>
        <dbReference type="Google" id="ProtNLM"/>
    </source>
</evidence>
<sequence length="402" mass="45755">MDSTRHYKNPYEDYSTSTGCNIIKTDTNTIHDAFKSSLTSEVNKYIKILKENEKKWLNDDYSVYTGQAGIAWTLYYYGKYYNDHEYINMATEILQKCVTKFKSKHNITFLTGVTGSLALSAVVLQQNKEKVEQLILKLKSLSTNILEKHSNLPDELLYGRAGYLAGLLYVNANISPAPIEADLIKKVVSSIINSGISYASSNRSQSPLMYAWHDKEYIGPAHGLAGILYLLLQARQYLTQEQIDNYIKPSLYFLQKLQFSSGNFPSSMGNSSDKLIQWCHGAPGMPALFCLAYKVFEDDEFLQTAIQCGEVIWKRGLLKKGYSICHGVAGNGYGFMHLFQQTKDIKYLYRACKFAEWCFNYGSHQNLLPDRPFSLFEGLAGVIYFLLDIQQPYLTKFPSYDI</sequence>
<keyword evidence="2" id="KW-0862">Zinc</keyword>
<gene>
    <name evidence="3" type="ORF">PUN28_010497</name>
</gene>
<feature type="binding site" evidence="2">
    <location>
        <position position="325"/>
    </location>
    <ligand>
        <name>Zn(2+)</name>
        <dbReference type="ChEBI" id="CHEBI:29105"/>
    </ligand>
</feature>
<proteinExistence type="inferred from homology"/>
<reference evidence="3 4" key="1">
    <citation type="submission" date="2023-03" db="EMBL/GenBank/DDBJ databases">
        <title>High recombination rates correlate with genetic variation in Cardiocondyla obscurior ants.</title>
        <authorList>
            <person name="Errbii M."/>
        </authorList>
    </citation>
    <scope>NUCLEOTIDE SEQUENCE [LARGE SCALE GENOMIC DNA]</scope>
    <source>
        <strain evidence="3">Alpha-2009</strain>
        <tissue evidence="3">Whole body</tissue>
    </source>
</reference>
<evidence type="ECO:0000313" key="3">
    <source>
        <dbReference type="EMBL" id="KAL0114967.1"/>
    </source>
</evidence>
<evidence type="ECO:0000256" key="1">
    <source>
        <dbReference type="ARBA" id="ARBA00007179"/>
    </source>
</evidence>
<keyword evidence="2" id="KW-0479">Metal-binding</keyword>
<protein>
    <recommendedName>
        <fullName evidence="5">LanC-like protein 2</fullName>
    </recommendedName>
</protein>
<feature type="binding site" evidence="2">
    <location>
        <position position="326"/>
    </location>
    <ligand>
        <name>Zn(2+)</name>
        <dbReference type="ChEBI" id="CHEBI:29105"/>
    </ligand>
</feature>
<dbReference type="PANTHER" id="PTHR12736:SF21">
    <property type="entry name" value="LANC-LIKE PROTEIN 2"/>
    <property type="match status" value="1"/>
</dbReference>
<dbReference type="EMBL" id="JADYXP020000010">
    <property type="protein sequence ID" value="KAL0114967.1"/>
    <property type="molecule type" value="Genomic_DNA"/>
</dbReference>
<comment type="similarity">
    <text evidence="1">Belongs to the LanC-like protein family.</text>
</comment>